<dbReference type="Pfam" id="PF21750">
    <property type="entry name" value="DACNH"/>
    <property type="match status" value="1"/>
</dbReference>
<dbReference type="Pfam" id="PF02457">
    <property type="entry name" value="DAC"/>
    <property type="match status" value="1"/>
</dbReference>
<protein>
    <recommendedName>
        <fullName evidence="1">DAC domain-containing protein</fullName>
    </recommendedName>
</protein>
<name>A0A502FSS2_9PROT</name>
<dbReference type="InterPro" id="IPR003390">
    <property type="entry name" value="DNA_integrity_scan_DisA_N"/>
</dbReference>
<dbReference type="SUPFAM" id="SSF143597">
    <property type="entry name" value="YojJ-like"/>
    <property type="match status" value="1"/>
</dbReference>
<comment type="caution">
    <text evidence="2">The sequence shown here is derived from an EMBL/GenBank/DDBJ whole genome shotgun (WGS) entry which is preliminary data.</text>
</comment>
<evidence type="ECO:0000259" key="1">
    <source>
        <dbReference type="PROSITE" id="PS51794"/>
    </source>
</evidence>
<reference evidence="2 3" key="1">
    <citation type="journal article" date="2019" name="Environ. Microbiol.">
        <title>Species interactions and distinct microbial communities in high Arctic permafrost affected cryosols are associated with the CH4 and CO2 gas fluxes.</title>
        <authorList>
            <person name="Altshuler I."/>
            <person name="Hamel J."/>
            <person name="Turney S."/>
            <person name="Magnuson E."/>
            <person name="Levesque R."/>
            <person name="Greer C."/>
            <person name="Whyte L.G."/>
        </authorList>
    </citation>
    <scope>NUCLEOTIDE SEQUENCE [LARGE SCALE GENOMIC DNA]</scope>
    <source>
        <strain evidence="2 3">S9.3B</strain>
    </source>
</reference>
<sequence>MRDTINLFMWGYQQHFRHSLLTRTNDVLQLLGADGQAKGLLVGVQSESDPGRHPVCVEPEDEEWPLALFSGLREEVEEKIPVHPLQRMFYGDAATNRDKPANIRRSTITEAVRRRLEAADQASGVRTFCGLATLVEGYYVVCALQLQAHLLERFPSVTCTVNGQAYDTSLLFRCADFLLAEGQRALLLPEPGRMINDDGMRSASEIVRAAASSFMRSPFLGDWRSVGDLFGAFERLSQVLYEGTVNLGRIVLAASDDPNVEYLLRLRRPVPLSQPRWARKLLQMSDRDVGLVSDGLNIFGLGQLTDVSPPAYCVDFLDRQQWDFRRGDQVLLRSRFGQALLPQEPIGQERFKENMRRVFPGIRATEVARFAEVLAHLVEFRRGSLVVIASDAAEEARRLAPQATVIEPVSLSRELITRATEIDGALLVSPDGLCHAVGVILDGVAKEEAASSRGSRYNSAARYVMGSAKSRMAFVVSHDRSLDVIPLLKPRVSRRALGEAVDALCASDNKSYHKARSFLDDHRFYLATDQCERVNAALDRIESAPREVGQIVVLTNRFEPDPAMSDEYLTD</sequence>
<evidence type="ECO:0000313" key="3">
    <source>
        <dbReference type="Proteomes" id="UP000317078"/>
    </source>
</evidence>
<dbReference type="InterPro" id="IPR048555">
    <property type="entry name" value="DACNH"/>
</dbReference>
<dbReference type="Pfam" id="PF21752">
    <property type="entry name" value="DACNG"/>
    <property type="match status" value="1"/>
</dbReference>
<organism evidence="2 3">
    <name type="scientific">Muricoccus nepalensis</name>
    <dbReference type="NCBI Taxonomy" id="1854500"/>
    <lineage>
        <taxon>Bacteria</taxon>
        <taxon>Pseudomonadati</taxon>
        <taxon>Pseudomonadota</taxon>
        <taxon>Alphaproteobacteria</taxon>
        <taxon>Acetobacterales</taxon>
        <taxon>Roseomonadaceae</taxon>
        <taxon>Muricoccus</taxon>
    </lineage>
</organism>
<dbReference type="PROSITE" id="PS51794">
    <property type="entry name" value="DAC"/>
    <property type="match status" value="1"/>
</dbReference>
<feature type="domain" description="DAC" evidence="1">
    <location>
        <begin position="348"/>
        <end position="499"/>
    </location>
</feature>
<dbReference type="Proteomes" id="UP000317078">
    <property type="component" value="Unassembled WGS sequence"/>
</dbReference>
<keyword evidence="3" id="KW-1185">Reference proteome</keyword>
<evidence type="ECO:0000313" key="2">
    <source>
        <dbReference type="EMBL" id="TPG52450.1"/>
    </source>
</evidence>
<dbReference type="Gene3D" id="3.40.1700.10">
    <property type="entry name" value="DNA integrity scanning protein, DisA, N-terminal domain"/>
    <property type="match status" value="1"/>
</dbReference>
<dbReference type="EMBL" id="RCZP01000020">
    <property type="protein sequence ID" value="TPG52450.1"/>
    <property type="molecule type" value="Genomic_DNA"/>
</dbReference>
<dbReference type="AlphaFoldDB" id="A0A502FSS2"/>
<dbReference type="OrthoDB" id="859517at2"/>
<dbReference type="RefSeq" id="WP_140885104.1">
    <property type="nucleotide sequence ID" value="NZ_RCZP01000020.1"/>
</dbReference>
<gene>
    <name evidence="2" type="ORF">EAH89_17940</name>
</gene>
<proteinExistence type="predicted"/>
<accession>A0A502FSS2</accession>
<dbReference type="InterPro" id="IPR036888">
    <property type="entry name" value="DNA_integrity_DisA_N_sf"/>
</dbReference>
<dbReference type="InterPro" id="IPR048554">
    <property type="entry name" value="DACNG"/>
</dbReference>